<keyword evidence="3" id="KW-1185">Reference proteome</keyword>
<dbReference type="NCBIfam" id="TIGR02265">
    <property type="entry name" value="Mxa_TIGR02265"/>
    <property type="match status" value="1"/>
</dbReference>
<proteinExistence type="predicted"/>
<sequence>MGAWSMQGLGETREPGVGRPSATQRRLVFEHTVEGLFRFSLSSRLSAQAWQALRGAGIDLSKPLLPAYSDEAWKRGLEVAVADLYPLLPREEAWRQLGHEVVNGMTHTLMGRAMVGVARLLGPLRMLRRLNNTLRSADNYVEARITELSPTACEVGLNEVLEQPSYYQGFLEACVLLAGGQRVRTQVVSREGRGALLHVEWEE</sequence>
<evidence type="ECO:0000256" key="1">
    <source>
        <dbReference type="SAM" id="MobiDB-lite"/>
    </source>
</evidence>
<name>A0ABY9WGK0_9BACT</name>
<evidence type="ECO:0000313" key="2">
    <source>
        <dbReference type="EMBL" id="WNG42924.1"/>
    </source>
</evidence>
<dbReference type="InterPro" id="IPR011751">
    <property type="entry name" value="Mxa_paralog_2265"/>
</dbReference>
<accession>A0ABY9WGK0</accession>
<dbReference type="Proteomes" id="UP001611383">
    <property type="component" value="Chromosome"/>
</dbReference>
<feature type="region of interest" description="Disordered" evidence="1">
    <location>
        <begin position="1"/>
        <end position="21"/>
    </location>
</feature>
<dbReference type="EMBL" id="CP043494">
    <property type="protein sequence ID" value="WNG42924.1"/>
    <property type="molecule type" value="Genomic_DNA"/>
</dbReference>
<dbReference type="Pfam" id="PF09536">
    <property type="entry name" value="DUF2378"/>
    <property type="match status" value="1"/>
</dbReference>
<organism evidence="2 3">
    <name type="scientific">Archangium minus</name>
    <dbReference type="NCBI Taxonomy" id="83450"/>
    <lineage>
        <taxon>Bacteria</taxon>
        <taxon>Pseudomonadati</taxon>
        <taxon>Myxococcota</taxon>
        <taxon>Myxococcia</taxon>
        <taxon>Myxococcales</taxon>
        <taxon>Cystobacterineae</taxon>
        <taxon>Archangiaceae</taxon>
        <taxon>Archangium</taxon>
    </lineage>
</organism>
<protein>
    <submittedName>
        <fullName evidence="2">DUF2378 family protein</fullName>
    </submittedName>
</protein>
<gene>
    <name evidence="2" type="ORF">F0U60_01550</name>
</gene>
<reference evidence="2 3" key="1">
    <citation type="submission" date="2019-08" db="EMBL/GenBank/DDBJ databases">
        <title>Archangium and Cystobacter genomes.</title>
        <authorList>
            <person name="Chen I.-C.K."/>
            <person name="Wielgoss S."/>
        </authorList>
    </citation>
    <scope>NUCLEOTIDE SEQUENCE [LARGE SCALE GENOMIC DNA]</scope>
    <source>
        <strain evidence="2 3">Cbm 6</strain>
    </source>
</reference>
<evidence type="ECO:0000313" key="3">
    <source>
        <dbReference type="Proteomes" id="UP001611383"/>
    </source>
</evidence>